<gene>
    <name evidence="1" type="ORF">BDV37DRAFT_276160</name>
</gene>
<dbReference type="Proteomes" id="UP000325579">
    <property type="component" value="Unassembled WGS sequence"/>
</dbReference>
<proteinExistence type="predicted"/>
<keyword evidence="2" id="KW-1185">Reference proteome</keyword>
<organism evidence="1 2">
    <name type="scientific">Aspergillus pseudonomiae</name>
    <dbReference type="NCBI Taxonomy" id="1506151"/>
    <lineage>
        <taxon>Eukaryota</taxon>
        <taxon>Fungi</taxon>
        <taxon>Dikarya</taxon>
        <taxon>Ascomycota</taxon>
        <taxon>Pezizomycotina</taxon>
        <taxon>Eurotiomycetes</taxon>
        <taxon>Eurotiomycetidae</taxon>
        <taxon>Eurotiales</taxon>
        <taxon>Aspergillaceae</taxon>
        <taxon>Aspergillus</taxon>
        <taxon>Aspergillus subgen. Circumdati</taxon>
    </lineage>
</organism>
<dbReference type="RefSeq" id="XP_031935693.1">
    <property type="nucleotide sequence ID" value="XM_032085517.1"/>
</dbReference>
<evidence type="ECO:0000313" key="2">
    <source>
        <dbReference type="Proteomes" id="UP000325579"/>
    </source>
</evidence>
<reference evidence="1 2" key="1">
    <citation type="submission" date="2019-04" db="EMBL/GenBank/DDBJ databases">
        <authorList>
            <consortium name="DOE Joint Genome Institute"/>
            <person name="Mondo S."/>
            <person name="Kjaerbolling I."/>
            <person name="Vesth T."/>
            <person name="Frisvad J.C."/>
            <person name="Nybo J.L."/>
            <person name="Theobald S."/>
            <person name="Kildgaard S."/>
            <person name="Isbrandt T."/>
            <person name="Kuo A."/>
            <person name="Sato A."/>
            <person name="Lyhne E.K."/>
            <person name="Kogle M.E."/>
            <person name="Wiebenga A."/>
            <person name="Kun R.S."/>
            <person name="Lubbers R.J."/>
            <person name="Makela M.R."/>
            <person name="Barry K."/>
            <person name="Chovatia M."/>
            <person name="Clum A."/>
            <person name="Daum C."/>
            <person name="Haridas S."/>
            <person name="He G."/>
            <person name="LaButti K."/>
            <person name="Lipzen A."/>
            <person name="Riley R."/>
            <person name="Salamov A."/>
            <person name="Simmons B.A."/>
            <person name="Magnuson J.K."/>
            <person name="Henrissat B."/>
            <person name="Mortensen U.H."/>
            <person name="Larsen T.O."/>
            <person name="Devries R.P."/>
            <person name="Grigoriev I.V."/>
            <person name="Machida M."/>
            <person name="Baker S.E."/>
            <person name="Andersen M.R."/>
            <person name="Cantor M.N."/>
            <person name="Hua S.X."/>
        </authorList>
    </citation>
    <scope>NUCLEOTIDE SEQUENCE [LARGE SCALE GENOMIC DNA]</scope>
    <source>
        <strain evidence="1 2">CBS 119388</strain>
    </source>
</reference>
<name>A0A5N7CW28_9EURO</name>
<dbReference type="AlphaFoldDB" id="A0A5N7CW28"/>
<sequence>MSKTRQLLHGDLTYSHAKAKEINILHQLSYPGQQTQFFALLQNKCSWIRVIVAHHRNLPSINACQKRQSGNRGLVHFPLPHRIGENFRRGNRNKKIRCEAGTYAWFGMATGETFTRTENLPVLTRCIQDLHHRVLFFLGRPSPSIYPLSMLSSTWSLKREDVKIPLHRIGSFIINNNRFICFKNRLLSLGIQDLENKRILTDISQDYIRLRYQLNAINNLVNYIYQISSFTTIRVIFLLFFNRNYRRGPFIFSLTDLYPSNIFVDKNWNITALTKKEGSCFSIYKDSFSVSLQLLYIMSVVWYKGTFWYNLALSSPTGRFAIFDKELQPRFIDKYTDHDAFYEIIP</sequence>
<dbReference type="GeneID" id="43670208"/>
<dbReference type="EMBL" id="ML736859">
    <property type="protein sequence ID" value="KAE8398374.1"/>
    <property type="molecule type" value="Genomic_DNA"/>
</dbReference>
<accession>A0A5N7CW28</accession>
<evidence type="ECO:0000313" key="1">
    <source>
        <dbReference type="EMBL" id="KAE8398374.1"/>
    </source>
</evidence>
<protein>
    <submittedName>
        <fullName evidence="1">Uncharacterized protein</fullName>
    </submittedName>
</protein>
<dbReference type="OrthoDB" id="3645574at2759"/>